<dbReference type="PANTHER" id="PTHR35849:SF2">
    <property type="entry name" value="BLR2341 PROTEIN"/>
    <property type="match status" value="1"/>
</dbReference>
<keyword evidence="3" id="KW-1185">Reference proteome</keyword>
<dbReference type="EMBL" id="FNJL01000002">
    <property type="protein sequence ID" value="SDO68194.1"/>
    <property type="molecule type" value="Genomic_DNA"/>
</dbReference>
<dbReference type="OrthoDB" id="8527158at2"/>
<dbReference type="SUPFAM" id="SSF52091">
    <property type="entry name" value="SpoIIaa-like"/>
    <property type="match status" value="1"/>
</dbReference>
<proteinExistence type="predicted"/>
<dbReference type="Proteomes" id="UP000199317">
    <property type="component" value="Unassembled WGS sequence"/>
</dbReference>
<gene>
    <name evidence="2" type="ORF">SAMN04489708_102211</name>
</gene>
<dbReference type="Pfam" id="PF13466">
    <property type="entry name" value="STAS_2"/>
    <property type="match status" value="1"/>
</dbReference>
<dbReference type="InterPro" id="IPR036513">
    <property type="entry name" value="STAS_dom_sf"/>
</dbReference>
<dbReference type="InterPro" id="IPR052746">
    <property type="entry name" value="MlaB_ABC_Transporter"/>
</dbReference>
<dbReference type="AlphaFoldDB" id="A0A1H0LJ51"/>
<organism evidence="2 3">
    <name type="scientific">Paracidovorax cattleyae</name>
    <dbReference type="NCBI Taxonomy" id="80868"/>
    <lineage>
        <taxon>Bacteria</taxon>
        <taxon>Pseudomonadati</taxon>
        <taxon>Pseudomonadota</taxon>
        <taxon>Betaproteobacteria</taxon>
        <taxon>Burkholderiales</taxon>
        <taxon>Comamonadaceae</taxon>
        <taxon>Paracidovorax</taxon>
    </lineage>
</organism>
<dbReference type="InterPro" id="IPR002645">
    <property type="entry name" value="STAS_dom"/>
</dbReference>
<dbReference type="CDD" id="cd07043">
    <property type="entry name" value="STAS_anti-anti-sigma_factors"/>
    <property type="match status" value="1"/>
</dbReference>
<dbReference type="PANTHER" id="PTHR35849">
    <property type="entry name" value="BLR2341 PROTEIN"/>
    <property type="match status" value="1"/>
</dbReference>
<sequence>MTSITTLALDGELTIYRAAETRTGLLAALSDSPDGLEIDLAGVTEIDSAGVQLLMAARRDAQARGQWLRFTGCNAPVSDVFALFDLSAFFGETLAAGTPPEGDAS</sequence>
<dbReference type="RefSeq" id="WP_092832124.1">
    <property type="nucleotide sequence ID" value="NZ_FNJL01000002.1"/>
</dbReference>
<dbReference type="InterPro" id="IPR058548">
    <property type="entry name" value="MlaB-like_STAS"/>
</dbReference>
<evidence type="ECO:0000313" key="3">
    <source>
        <dbReference type="Proteomes" id="UP000199317"/>
    </source>
</evidence>
<evidence type="ECO:0000259" key="1">
    <source>
        <dbReference type="PROSITE" id="PS50801"/>
    </source>
</evidence>
<evidence type="ECO:0000313" key="2">
    <source>
        <dbReference type="EMBL" id="SDO68194.1"/>
    </source>
</evidence>
<dbReference type="Gene3D" id="3.30.750.24">
    <property type="entry name" value="STAS domain"/>
    <property type="match status" value="1"/>
</dbReference>
<feature type="domain" description="STAS" evidence="1">
    <location>
        <begin position="1"/>
        <end position="86"/>
    </location>
</feature>
<reference evidence="3" key="1">
    <citation type="submission" date="2016-10" db="EMBL/GenBank/DDBJ databases">
        <authorList>
            <person name="Varghese N."/>
            <person name="Submissions S."/>
        </authorList>
    </citation>
    <scope>NUCLEOTIDE SEQUENCE [LARGE SCALE GENOMIC DNA]</scope>
    <source>
        <strain evidence="3">DSM 17101</strain>
    </source>
</reference>
<name>A0A1H0LJ51_9BURK</name>
<dbReference type="PROSITE" id="PS50801">
    <property type="entry name" value="STAS"/>
    <property type="match status" value="1"/>
</dbReference>
<accession>A0A1H0LJ51</accession>
<protein>
    <submittedName>
        <fullName evidence="2">Anti-anti-sigma factor</fullName>
    </submittedName>
</protein>